<name>A0A6H0SIR9_9MICC</name>
<dbReference type="EMBL" id="CP032549">
    <property type="protein sequence ID" value="QIV87070.1"/>
    <property type="molecule type" value="Genomic_DNA"/>
</dbReference>
<dbReference type="Proteomes" id="UP000502331">
    <property type="component" value="Chromosome"/>
</dbReference>
<dbReference type="AlphaFoldDB" id="A0A6H0SIR9"/>
<gene>
    <name evidence="1" type="ORF">D3791_07975</name>
</gene>
<reference evidence="1 2" key="1">
    <citation type="submission" date="2018-09" db="EMBL/GenBank/DDBJ databases">
        <title>Glutamicibacter mishrai S5-52T (LMG 29155T = KCTC 39846T).</title>
        <authorList>
            <person name="Das S.K."/>
        </authorList>
    </citation>
    <scope>NUCLEOTIDE SEQUENCE [LARGE SCALE GENOMIC DNA]</scope>
    <source>
        <strain evidence="1 2">S5-52</strain>
    </source>
</reference>
<proteinExistence type="predicted"/>
<organism evidence="1 2">
    <name type="scientific">Glutamicibacter mishrai</name>
    <dbReference type="NCBI Taxonomy" id="1775880"/>
    <lineage>
        <taxon>Bacteria</taxon>
        <taxon>Bacillati</taxon>
        <taxon>Actinomycetota</taxon>
        <taxon>Actinomycetes</taxon>
        <taxon>Micrococcales</taxon>
        <taxon>Micrococcaceae</taxon>
        <taxon>Glutamicibacter</taxon>
    </lineage>
</organism>
<dbReference type="Pfam" id="PF17914">
    <property type="entry name" value="HopA1"/>
    <property type="match status" value="1"/>
</dbReference>
<dbReference type="InterPro" id="IPR040871">
    <property type="entry name" value="HopA1"/>
</dbReference>
<evidence type="ECO:0000313" key="1">
    <source>
        <dbReference type="EMBL" id="QIV87070.1"/>
    </source>
</evidence>
<evidence type="ECO:0000313" key="2">
    <source>
        <dbReference type="Proteomes" id="UP000502331"/>
    </source>
</evidence>
<accession>A0A6H0SIR9</accession>
<sequence>MNALLTATDTGFTDILASISESVQLDLVKMTASIDEHQFGASSPGELKNELSAQIYKHLHIRNPLIDTHPTTGEQDLAAQFIPLVPHRSIWQVADRGFESSASVDGESHVIVKLGGVKVLLPQCDVRRDTAEETLTVRLPSWRVRTTPGYLLVLGELSPGPSAGTARLYFSCETPAQALELFPALLRTLAASGKGYHLKALSSSLAYPRSDAIVAYVPAVHAIKIADMLSRTITDLTSTLNSLSIFTQPLGNGIALAEESIDQRPSHRSLSFGQHRSRVLADALFREDREKIGLPQAWNLEATAARIDPNQPSANL</sequence>
<dbReference type="RefSeq" id="WP_172511856.1">
    <property type="nucleotide sequence ID" value="NZ_CP032549.1"/>
</dbReference>
<protein>
    <submittedName>
        <fullName evidence="1">Uncharacterized protein</fullName>
    </submittedName>
</protein>
<keyword evidence="2" id="KW-1185">Reference proteome</keyword>